<feature type="transmembrane region" description="Helical" evidence="7">
    <location>
        <begin position="442"/>
        <end position="463"/>
    </location>
</feature>
<organism evidence="8 9">
    <name type="scientific">Nitrosomonas mobilis</name>
    <dbReference type="NCBI Taxonomy" id="51642"/>
    <lineage>
        <taxon>Bacteria</taxon>
        <taxon>Pseudomonadati</taxon>
        <taxon>Pseudomonadota</taxon>
        <taxon>Betaproteobacteria</taxon>
        <taxon>Nitrosomonadales</taxon>
        <taxon>Nitrosomonadaceae</taxon>
        <taxon>Nitrosomonas</taxon>
    </lineage>
</organism>
<evidence type="ECO:0000313" key="8">
    <source>
        <dbReference type="EMBL" id="SCZ86972.1"/>
    </source>
</evidence>
<comment type="subcellular location">
    <subcellularLocation>
        <location evidence="1">Cell membrane</location>
        <topology evidence="1">Multi-pass membrane protein</topology>
    </subcellularLocation>
</comment>
<keyword evidence="3" id="KW-1003">Cell membrane</keyword>
<evidence type="ECO:0000256" key="1">
    <source>
        <dbReference type="ARBA" id="ARBA00004651"/>
    </source>
</evidence>
<gene>
    <name evidence="8" type="ORF">NSMM_850020</name>
</gene>
<comment type="similarity">
    <text evidence="2">Belongs to the polysaccharide synthase family.</text>
</comment>
<dbReference type="OrthoDB" id="8538786at2"/>
<feature type="transmembrane region" description="Helical" evidence="7">
    <location>
        <begin position="43"/>
        <end position="67"/>
    </location>
</feature>
<dbReference type="AlphaFoldDB" id="A0A1G5SIQ5"/>
<proteinExistence type="inferred from homology"/>
<keyword evidence="6 7" id="KW-0472">Membrane</keyword>
<evidence type="ECO:0000256" key="3">
    <source>
        <dbReference type="ARBA" id="ARBA00022475"/>
    </source>
</evidence>
<dbReference type="EMBL" id="FMWO01000097">
    <property type="protein sequence ID" value="SCZ86972.1"/>
    <property type="molecule type" value="Genomic_DNA"/>
</dbReference>
<evidence type="ECO:0000313" key="9">
    <source>
        <dbReference type="Proteomes" id="UP000198729"/>
    </source>
</evidence>
<feature type="transmembrane region" description="Helical" evidence="7">
    <location>
        <begin position="111"/>
        <end position="131"/>
    </location>
</feature>
<dbReference type="InterPro" id="IPR050833">
    <property type="entry name" value="Poly_Biosynth_Transport"/>
</dbReference>
<keyword evidence="9" id="KW-1185">Reference proteome</keyword>
<dbReference type="GO" id="GO:0005886">
    <property type="term" value="C:plasma membrane"/>
    <property type="evidence" value="ECO:0007669"/>
    <property type="project" value="UniProtKB-SubCell"/>
</dbReference>
<evidence type="ECO:0000256" key="5">
    <source>
        <dbReference type="ARBA" id="ARBA00022989"/>
    </source>
</evidence>
<dbReference type="CDD" id="cd13127">
    <property type="entry name" value="MATE_tuaB_like"/>
    <property type="match status" value="1"/>
</dbReference>
<evidence type="ECO:0000256" key="2">
    <source>
        <dbReference type="ARBA" id="ARBA00007430"/>
    </source>
</evidence>
<feature type="transmembrane region" description="Helical" evidence="7">
    <location>
        <begin position="353"/>
        <end position="371"/>
    </location>
</feature>
<keyword evidence="4 7" id="KW-0812">Transmembrane</keyword>
<evidence type="ECO:0000256" key="6">
    <source>
        <dbReference type="ARBA" id="ARBA00023136"/>
    </source>
</evidence>
<feature type="transmembrane region" description="Helical" evidence="7">
    <location>
        <begin position="79"/>
        <end position="105"/>
    </location>
</feature>
<feature type="transmembrane region" description="Helical" evidence="7">
    <location>
        <begin position="143"/>
        <end position="164"/>
    </location>
</feature>
<keyword evidence="5 7" id="KW-1133">Transmembrane helix</keyword>
<evidence type="ECO:0000256" key="4">
    <source>
        <dbReference type="ARBA" id="ARBA00022692"/>
    </source>
</evidence>
<dbReference type="PANTHER" id="PTHR30250:SF10">
    <property type="entry name" value="LIPOPOLYSACCHARIDE BIOSYNTHESIS PROTEIN WZXC"/>
    <property type="match status" value="1"/>
</dbReference>
<accession>A0A1G5SIQ5</accession>
<name>A0A1G5SIQ5_9PROT</name>
<dbReference type="RefSeq" id="WP_090288306.1">
    <property type="nucleotide sequence ID" value="NZ_FMWO01000097.1"/>
</dbReference>
<feature type="transmembrane region" description="Helical" evidence="7">
    <location>
        <begin position="20"/>
        <end position="37"/>
    </location>
</feature>
<reference evidence="8 9" key="1">
    <citation type="submission" date="2016-10" db="EMBL/GenBank/DDBJ databases">
        <authorList>
            <person name="de Groot N.N."/>
        </authorList>
    </citation>
    <scope>NUCLEOTIDE SEQUENCE [LARGE SCALE GENOMIC DNA]</scope>
    <source>
        <strain evidence="8">1</strain>
    </source>
</reference>
<dbReference type="STRING" id="51642.NSMM_850020"/>
<feature type="transmembrane region" description="Helical" evidence="7">
    <location>
        <begin position="377"/>
        <end position="398"/>
    </location>
</feature>
<evidence type="ECO:0000256" key="7">
    <source>
        <dbReference type="SAM" id="Phobius"/>
    </source>
</evidence>
<protein>
    <submittedName>
        <fullName evidence="8">Polysaccharide biosynthesis protein</fullName>
    </submittedName>
</protein>
<dbReference type="PANTHER" id="PTHR30250">
    <property type="entry name" value="PST FAMILY PREDICTED COLANIC ACID TRANSPORTER"/>
    <property type="match status" value="1"/>
</dbReference>
<dbReference type="Pfam" id="PF13440">
    <property type="entry name" value="Polysacc_synt_3"/>
    <property type="match status" value="1"/>
</dbReference>
<feature type="transmembrane region" description="Helical" evidence="7">
    <location>
        <begin position="290"/>
        <end position="314"/>
    </location>
</feature>
<feature type="transmembrane region" description="Helical" evidence="7">
    <location>
        <begin position="320"/>
        <end position="341"/>
    </location>
</feature>
<feature type="transmembrane region" description="Helical" evidence="7">
    <location>
        <begin position="410"/>
        <end position="436"/>
    </location>
</feature>
<dbReference type="Proteomes" id="UP000198729">
    <property type="component" value="Unassembled WGS sequence"/>
</dbReference>
<sequence length="480" mass="53659">MSIREQAISGLKWTAAGKFGAQIITWAITLIVIRILTPEDYGLLAMATVFTAFMLMLSEAGLTPALIQKQNLDEGSLCSVFAIVIAINLGLLALLNLLAPLIAAFFNEERLVLILRILSLQFLLSIFGTLPSMHMYRELKFKYLSLIHLAATIFGSFLTLILALSQFGVWALIFGNLLSSLFGVVTLNIVSPFYLRPRFSLTGMRSLLTFGGNITASRLLWFFFTQIDVIIVGKLLGKEMLGFYSVSMQLASLPVQRVSAIVNQVAFPVFSKIQNDREQFRGFVLKAIRVLSLVAFPVLWGISSIADELILVILGSKWEAAVLPLQLLALMMPFRMIAYFLPSATDALGRPDIGLKNVLLASAVMPITFLFSVHWGIIGVTIMWVTVYPIILFINYQRSLHIINLQLRDLFFAIIPIVIITLLMYLAVRGMGWFIGDDSNKIIKLSILIATGILFYGTSTSIFNRHYYHEAINLFFKKHQ</sequence>
<feature type="transmembrane region" description="Helical" evidence="7">
    <location>
        <begin position="170"/>
        <end position="195"/>
    </location>
</feature>